<dbReference type="InterPro" id="IPR036388">
    <property type="entry name" value="WH-like_DNA-bd_sf"/>
</dbReference>
<dbReference type="InterPro" id="IPR011991">
    <property type="entry name" value="ArsR-like_HTH"/>
</dbReference>
<dbReference type="Pfam" id="PF01022">
    <property type="entry name" value="HTH_5"/>
    <property type="match status" value="1"/>
</dbReference>
<feature type="domain" description="HTH arsR-type" evidence="4">
    <location>
        <begin position="5"/>
        <end position="97"/>
    </location>
</feature>
<protein>
    <submittedName>
        <fullName evidence="5">Regulatory protein ArsR</fullName>
    </submittedName>
</protein>
<keyword evidence="3" id="KW-0804">Transcription</keyword>
<dbReference type="InterPro" id="IPR051081">
    <property type="entry name" value="HTH_MetalResp_TranReg"/>
</dbReference>
<proteinExistence type="predicted"/>
<evidence type="ECO:0000256" key="3">
    <source>
        <dbReference type="ARBA" id="ARBA00023163"/>
    </source>
</evidence>
<name>A0A0G0B741_9BACT</name>
<evidence type="ECO:0000313" key="5">
    <source>
        <dbReference type="EMBL" id="KKP59556.1"/>
    </source>
</evidence>
<sequence length="97" mass="11038">MIKKIGNKDLKVLAKRLQAASEPTRLQILCLIFGKEKVCVSEIAKKLKLSVAIVSHHLQALYKEGILNPEREGKRICYILAETDFVNDLKNLICKYK</sequence>
<dbReference type="InterPro" id="IPR036390">
    <property type="entry name" value="WH_DNA-bd_sf"/>
</dbReference>
<dbReference type="PANTHER" id="PTHR33154">
    <property type="entry name" value="TRANSCRIPTIONAL REGULATOR, ARSR FAMILY"/>
    <property type="match status" value="1"/>
</dbReference>
<evidence type="ECO:0000256" key="1">
    <source>
        <dbReference type="ARBA" id="ARBA00023015"/>
    </source>
</evidence>
<dbReference type="AlphaFoldDB" id="A0A0G0B741"/>
<comment type="caution">
    <text evidence="5">The sequence shown here is derived from an EMBL/GenBank/DDBJ whole genome shotgun (WGS) entry which is preliminary data.</text>
</comment>
<keyword evidence="2" id="KW-0238">DNA-binding</keyword>
<dbReference type="Proteomes" id="UP000034927">
    <property type="component" value="Unassembled WGS sequence"/>
</dbReference>
<accession>A0A0G0B741</accession>
<dbReference type="NCBIfam" id="NF033788">
    <property type="entry name" value="HTH_metalloreg"/>
    <property type="match status" value="1"/>
</dbReference>
<reference evidence="5 6" key="1">
    <citation type="journal article" date="2015" name="Nature">
        <title>rRNA introns, odd ribosomes, and small enigmatic genomes across a large radiation of phyla.</title>
        <authorList>
            <person name="Brown C.T."/>
            <person name="Hug L.A."/>
            <person name="Thomas B.C."/>
            <person name="Sharon I."/>
            <person name="Castelle C.J."/>
            <person name="Singh A."/>
            <person name="Wilkins M.J."/>
            <person name="Williams K.H."/>
            <person name="Banfield J.F."/>
        </authorList>
    </citation>
    <scope>NUCLEOTIDE SEQUENCE [LARGE SCALE GENOMIC DNA]</scope>
</reference>
<dbReference type="GO" id="GO:0003677">
    <property type="term" value="F:DNA binding"/>
    <property type="evidence" value="ECO:0007669"/>
    <property type="project" value="UniProtKB-KW"/>
</dbReference>
<dbReference type="GO" id="GO:0003700">
    <property type="term" value="F:DNA-binding transcription factor activity"/>
    <property type="evidence" value="ECO:0007669"/>
    <property type="project" value="InterPro"/>
</dbReference>
<dbReference type="PANTHER" id="PTHR33154:SF33">
    <property type="entry name" value="TRANSCRIPTIONAL REPRESSOR SDPR"/>
    <property type="match status" value="1"/>
</dbReference>
<gene>
    <name evidence="5" type="ORF">UR53_C0001G0056</name>
</gene>
<evidence type="ECO:0000256" key="2">
    <source>
        <dbReference type="ARBA" id="ARBA00023125"/>
    </source>
</evidence>
<dbReference type="CDD" id="cd00090">
    <property type="entry name" value="HTH_ARSR"/>
    <property type="match status" value="1"/>
</dbReference>
<dbReference type="EMBL" id="LBPO01000001">
    <property type="protein sequence ID" value="KKP59556.1"/>
    <property type="molecule type" value="Genomic_DNA"/>
</dbReference>
<dbReference type="PRINTS" id="PR00778">
    <property type="entry name" value="HTHARSR"/>
</dbReference>
<keyword evidence="1" id="KW-0805">Transcription regulation</keyword>
<dbReference type="Gene3D" id="1.10.10.10">
    <property type="entry name" value="Winged helix-like DNA-binding domain superfamily/Winged helix DNA-binding domain"/>
    <property type="match status" value="1"/>
</dbReference>
<organism evidence="5 6">
    <name type="scientific">Candidatus Magasanikbacteria bacterium GW2011_GWC2_34_16</name>
    <dbReference type="NCBI Taxonomy" id="1619045"/>
    <lineage>
        <taxon>Bacteria</taxon>
        <taxon>Candidatus Magasanikiibacteriota</taxon>
    </lineage>
</organism>
<dbReference type="PROSITE" id="PS50987">
    <property type="entry name" value="HTH_ARSR_2"/>
    <property type="match status" value="1"/>
</dbReference>
<evidence type="ECO:0000313" key="6">
    <source>
        <dbReference type="Proteomes" id="UP000034927"/>
    </source>
</evidence>
<dbReference type="SUPFAM" id="SSF46785">
    <property type="entry name" value="Winged helix' DNA-binding domain"/>
    <property type="match status" value="1"/>
</dbReference>
<dbReference type="InterPro" id="IPR001845">
    <property type="entry name" value="HTH_ArsR_DNA-bd_dom"/>
</dbReference>
<evidence type="ECO:0000259" key="4">
    <source>
        <dbReference type="PROSITE" id="PS50987"/>
    </source>
</evidence>
<dbReference type="SMART" id="SM00418">
    <property type="entry name" value="HTH_ARSR"/>
    <property type="match status" value="1"/>
</dbReference>